<dbReference type="AlphaFoldDB" id="A0A7J5XUV5"/>
<dbReference type="EMBL" id="JAAKFY010000021">
    <property type="protein sequence ID" value="KAF3840317.1"/>
    <property type="molecule type" value="Genomic_DNA"/>
</dbReference>
<sequence length="205" mass="23165">MSLQAEEARDWEDPEEKLEEEKDENHKEVQTFPQETEEEEASPKKTNERTRKRRGGEEEDVGETEAVMDETDSQLKEFSTEDIMSDQNIRDFETVGKHSATGDLGMDIPGLFNISRLEADQSDSLLWSEQSDWIQGQAEDADRSEGAYGDDDDDDMLHSVQSRESDSSSTLIQLASGTPPLYTGLSVSLILILELKKTKLFIRVT</sequence>
<comment type="caution">
    <text evidence="2">The sequence shown here is derived from an EMBL/GenBank/DDBJ whole genome shotgun (WGS) entry which is preliminary data.</text>
</comment>
<protein>
    <submittedName>
        <fullName evidence="2">Uncharacterized protein</fullName>
    </submittedName>
</protein>
<dbReference type="OrthoDB" id="8956379at2759"/>
<keyword evidence="3" id="KW-1185">Reference proteome</keyword>
<gene>
    <name evidence="2" type="ORF">F7725_019034</name>
</gene>
<evidence type="ECO:0000313" key="2">
    <source>
        <dbReference type="EMBL" id="KAF3840317.1"/>
    </source>
</evidence>
<proteinExistence type="predicted"/>
<feature type="region of interest" description="Disordered" evidence="1">
    <location>
        <begin position="1"/>
        <end position="80"/>
    </location>
</feature>
<feature type="compositionally biased region" description="Acidic residues" evidence="1">
    <location>
        <begin position="57"/>
        <end position="72"/>
    </location>
</feature>
<evidence type="ECO:0000256" key="1">
    <source>
        <dbReference type="SAM" id="MobiDB-lite"/>
    </source>
</evidence>
<feature type="compositionally biased region" description="Basic and acidic residues" evidence="1">
    <location>
        <begin position="19"/>
        <end position="29"/>
    </location>
</feature>
<dbReference type="Proteomes" id="UP000518266">
    <property type="component" value="Unassembled WGS sequence"/>
</dbReference>
<name>A0A7J5XUV5_DISMA</name>
<evidence type="ECO:0000313" key="3">
    <source>
        <dbReference type="Proteomes" id="UP000518266"/>
    </source>
</evidence>
<accession>A0A7J5XUV5</accession>
<reference evidence="2 3" key="1">
    <citation type="submission" date="2020-03" db="EMBL/GenBank/DDBJ databases">
        <title>Dissostichus mawsoni Genome sequencing and assembly.</title>
        <authorList>
            <person name="Park H."/>
        </authorList>
    </citation>
    <scope>NUCLEOTIDE SEQUENCE [LARGE SCALE GENOMIC DNA]</scope>
    <source>
        <strain evidence="2">DM0001</strain>
        <tissue evidence="2">Muscle</tissue>
    </source>
</reference>
<feature type="compositionally biased region" description="Acidic residues" evidence="1">
    <location>
        <begin position="9"/>
        <end position="18"/>
    </location>
</feature>
<organism evidence="2 3">
    <name type="scientific">Dissostichus mawsoni</name>
    <name type="common">Antarctic cod</name>
    <dbReference type="NCBI Taxonomy" id="36200"/>
    <lineage>
        <taxon>Eukaryota</taxon>
        <taxon>Metazoa</taxon>
        <taxon>Chordata</taxon>
        <taxon>Craniata</taxon>
        <taxon>Vertebrata</taxon>
        <taxon>Euteleostomi</taxon>
        <taxon>Actinopterygii</taxon>
        <taxon>Neopterygii</taxon>
        <taxon>Teleostei</taxon>
        <taxon>Neoteleostei</taxon>
        <taxon>Acanthomorphata</taxon>
        <taxon>Eupercaria</taxon>
        <taxon>Perciformes</taxon>
        <taxon>Notothenioidei</taxon>
        <taxon>Nototheniidae</taxon>
        <taxon>Dissostichus</taxon>
    </lineage>
</organism>
<feature type="region of interest" description="Disordered" evidence="1">
    <location>
        <begin position="131"/>
        <end position="171"/>
    </location>
</feature>